<accession>A0A8J2SNI4</accession>
<dbReference type="OrthoDB" id="360327at2759"/>
<dbReference type="EMBL" id="CAKKNE010000005">
    <property type="protein sequence ID" value="CAH0376513.1"/>
    <property type="molecule type" value="Genomic_DNA"/>
</dbReference>
<feature type="region of interest" description="Disordered" evidence="2">
    <location>
        <begin position="223"/>
        <end position="297"/>
    </location>
</feature>
<organism evidence="3 4">
    <name type="scientific">Pelagomonas calceolata</name>
    <dbReference type="NCBI Taxonomy" id="35677"/>
    <lineage>
        <taxon>Eukaryota</taxon>
        <taxon>Sar</taxon>
        <taxon>Stramenopiles</taxon>
        <taxon>Ochrophyta</taxon>
        <taxon>Pelagophyceae</taxon>
        <taxon>Pelagomonadales</taxon>
        <taxon>Pelagomonadaceae</taxon>
        <taxon>Pelagomonas</taxon>
    </lineage>
</organism>
<gene>
    <name evidence="3" type="ORF">PECAL_5P11080</name>
</gene>
<dbReference type="PANTHER" id="PTHR12111:SF2">
    <property type="entry name" value="SPLICING FACTOR YJU2B-RELATED"/>
    <property type="match status" value="1"/>
</dbReference>
<keyword evidence="4" id="KW-1185">Reference proteome</keyword>
<protein>
    <recommendedName>
        <fullName evidence="5">Splicing factor YJU2</fullName>
    </recommendedName>
</protein>
<evidence type="ECO:0008006" key="5">
    <source>
        <dbReference type="Google" id="ProtNLM"/>
    </source>
</evidence>
<dbReference type="AlphaFoldDB" id="A0A8J2SNI4"/>
<dbReference type="PANTHER" id="PTHR12111">
    <property type="entry name" value="SPLICING FACTOR YJU2"/>
    <property type="match status" value="1"/>
</dbReference>
<evidence type="ECO:0000256" key="1">
    <source>
        <dbReference type="ARBA" id="ARBA00005595"/>
    </source>
</evidence>
<sequence length="297" mass="34088">MSTLSAARADNFYYPPGWDPSKESLNQHTGHTKGRNQYEQKGLIRFELPFDGWCTKCGRHVAKGVRFNASKKADGKYHSTTIWKFGMGCPGLCGGAFVVRTDPKNSDYVFEGDLRRKVEEYSSDEEQGHKALGELDHRDQAKELSRRRDPMQSLERKQDDRERARERAAALQRVRDRSDRADDDYGANALLRRRHRSKRKEASVDEAKARGLGLAVELVQPSEEDAAEARAQHFQRARREPARVPLHAQSIFGGDRRARTAATLRRDRNLSSLRLRPRTGTRQREPTPLVRAKRRRK</sequence>
<dbReference type="Pfam" id="PF04502">
    <property type="entry name" value="Saf4_Yju2"/>
    <property type="match status" value="1"/>
</dbReference>
<dbReference type="GO" id="GO:0000398">
    <property type="term" value="P:mRNA splicing, via spliceosome"/>
    <property type="evidence" value="ECO:0007669"/>
    <property type="project" value="InterPro"/>
</dbReference>
<feature type="region of interest" description="Disordered" evidence="2">
    <location>
        <begin position="120"/>
        <end position="166"/>
    </location>
</feature>
<comment type="caution">
    <text evidence="3">The sequence shown here is derived from an EMBL/GenBank/DDBJ whole genome shotgun (WGS) entry which is preliminary data.</text>
</comment>
<dbReference type="InterPro" id="IPR007590">
    <property type="entry name" value="Saf4/Yju2"/>
</dbReference>
<dbReference type="Proteomes" id="UP000789595">
    <property type="component" value="Unassembled WGS sequence"/>
</dbReference>
<feature type="compositionally biased region" description="Basic and acidic residues" evidence="2">
    <location>
        <begin position="227"/>
        <end position="242"/>
    </location>
</feature>
<feature type="compositionally biased region" description="Basic and acidic residues" evidence="2">
    <location>
        <begin position="254"/>
        <end position="269"/>
    </location>
</feature>
<dbReference type="GO" id="GO:0005684">
    <property type="term" value="C:U2-type spliceosomal complex"/>
    <property type="evidence" value="ECO:0007669"/>
    <property type="project" value="TreeGrafter"/>
</dbReference>
<comment type="similarity">
    <text evidence="1">Belongs to the CWC16 family.</text>
</comment>
<evidence type="ECO:0000313" key="4">
    <source>
        <dbReference type="Proteomes" id="UP000789595"/>
    </source>
</evidence>
<reference evidence="3" key="1">
    <citation type="submission" date="2021-11" db="EMBL/GenBank/DDBJ databases">
        <authorList>
            <consortium name="Genoscope - CEA"/>
            <person name="William W."/>
        </authorList>
    </citation>
    <scope>NUCLEOTIDE SEQUENCE</scope>
</reference>
<dbReference type="GO" id="GO:0071014">
    <property type="term" value="C:post-mRNA release spliceosomal complex"/>
    <property type="evidence" value="ECO:0007669"/>
    <property type="project" value="TreeGrafter"/>
</dbReference>
<evidence type="ECO:0000313" key="3">
    <source>
        <dbReference type="EMBL" id="CAH0376513.1"/>
    </source>
</evidence>
<proteinExistence type="inferred from homology"/>
<name>A0A8J2SNI4_9STRA</name>
<evidence type="ECO:0000256" key="2">
    <source>
        <dbReference type="SAM" id="MobiDB-lite"/>
    </source>
</evidence>